<feature type="transmembrane region" description="Helical" evidence="1">
    <location>
        <begin position="47"/>
        <end position="64"/>
    </location>
</feature>
<dbReference type="Proteomes" id="UP001333818">
    <property type="component" value="Unassembled WGS sequence"/>
</dbReference>
<comment type="caution">
    <text evidence="2">The sequence shown here is derived from an EMBL/GenBank/DDBJ whole genome shotgun (WGS) entry which is preliminary data.</text>
</comment>
<protein>
    <submittedName>
        <fullName evidence="2">DUF389 domain-containing protein</fullName>
    </submittedName>
</protein>
<dbReference type="Pfam" id="PF04087">
    <property type="entry name" value="DUF389"/>
    <property type="match status" value="1"/>
</dbReference>
<name>A0AAW9Q2U5_9CYAN</name>
<proteinExistence type="predicted"/>
<keyword evidence="1" id="KW-1133">Transmembrane helix</keyword>
<dbReference type="PANTHER" id="PTHR20992">
    <property type="entry name" value="AT15442P-RELATED"/>
    <property type="match status" value="1"/>
</dbReference>
<dbReference type="NCBIfam" id="TIGR00271">
    <property type="entry name" value="uncharacterized hydrophobic domain"/>
    <property type="match status" value="1"/>
</dbReference>
<reference evidence="2" key="1">
    <citation type="submission" date="2024-01" db="EMBL/GenBank/DDBJ databases">
        <title>Bank of Algae and Cyanobacteria of the Azores (BACA) strain genomes.</title>
        <authorList>
            <person name="Luz R."/>
            <person name="Cordeiro R."/>
            <person name="Fonseca A."/>
            <person name="Goncalves V."/>
        </authorList>
    </citation>
    <scope>NUCLEOTIDE SEQUENCE</scope>
    <source>
        <strain evidence="2">BACA0141</strain>
    </source>
</reference>
<accession>A0AAW9Q2U5</accession>
<feature type="transmembrane region" description="Helical" evidence="1">
    <location>
        <begin position="208"/>
        <end position="230"/>
    </location>
</feature>
<gene>
    <name evidence="2" type="ORF">V2H45_19295</name>
</gene>
<dbReference type="InterPro" id="IPR005240">
    <property type="entry name" value="DUF389"/>
</dbReference>
<keyword evidence="1" id="KW-0812">Transmembrane</keyword>
<feature type="transmembrane region" description="Helical" evidence="1">
    <location>
        <begin position="273"/>
        <end position="293"/>
    </location>
</feature>
<feature type="transmembrane region" description="Helical" evidence="1">
    <location>
        <begin position="143"/>
        <end position="161"/>
    </location>
</feature>
<evidence type="ECO:0000313" key="3">
    <source>
        <dbReference type="Proteomes" id="UP001333818"/>
    </source>
</evidence>
<keyword evidence="3" id="KW-1185">Reference proteome</keyword>
<keyword evidence="1" id="KW-0472">Membrane</keyword>
<evidence type="ECO:0000256" key="1">
    <source>
        <dbReference type="SAM" id="Phobius"/>
    </source>
</evidence>
<dbReference type="EMBL" id="JAZBJZ010000099">
    <property type="protein sequence ID" value="MEE3718893.1"/>
    <property type="molecule type" value="Genomic_DNA"/>
</dbReference>
<sequence>MSKSDKNPTLWQNYRNWLATQMGVDEERKVEVYLEISQAATLRDASYWLQVVFAAGIATLGLVLNSPAVIIGAMLISPLMGPILALGLALATGDFVLLARAIANLTLSCSVAISFAVLLISTLPFKEITSEILGRTQPNTLDLGIALFSGAVGALATCRPIKGVVNSIPGAAIAVALMPPLCVVGYGIGIALSQNLTDGLQTARGGGLLFLTNLVAIAFSSLLVFLALHIDTDAVRETVKTWETNDLESRTVQDFLGSYPFLKRLRPIGGLQGRLLVGLFALLALLVPLSSAFGKLGDEVVQKQRQNFLRRTVTEVWQRDFGTLPDGQPRSSIERITVREQDRLMTLQINVFTSKLYSPLEKERYIRELAQRFDKVPQQIQFTLIEIPTASNEILAKKEEVWSSVEVKPPSFSELQGNLLQQLNLSLADLALPPQVRLLDYAMTMGKTQPMLVTIAYLSDRDISEDARSLVFRDIRNRLGIEDANVRLERIDALAGEILFEVDKSTLPTSANSTLDRVGNLLKRYPSLRLTVSVSRHSSEKINFEQLRYRAIALYLQTNWQIGQDRLSLVNRASFSGATTWLELPQDGRTLLHLTVKN</sequence>
<evidence type="ECO:0000313" key="2">
    <source>
        <dbReference type="EMBL" id="MEE3718893.1"/>
    </source>
</evidence>
<organism evidence="2 3">
    <name type="scientific">Tumidithrix elongata BACA0141</name>
    <dbReference type="NCBI Taxonomy" id="2716417"/>
    <lineage>
        <taxon>Bacteria</taxon>
        <taxon>Bacillati</taxon>
        <taxon>Cyanobacteriota</taxon>
        <taxon>Cyanophyceae</taxon>
        <taxon>Pseudanabaenales</taxon>
        <taxon>Pseudanabaenaceae</taxon>
        <taxon>Tumidithrix</taxon>
        <taxon>Tumidithrix elongata</taxon>
    </lineage>
</organism>
<dbReference type="RefSeq" id="WP_330485329.1">
    <property type="nucleotide sequence ID" value="NZ_JAZBJZ010000099.1"/>
</dbReference>
<dbReference type="AlphaFoldDB" id="A0AAW9Q2U5"/>
<feature type="transmembrane region" description="Helical" evidence="1">
    <location>
        <begin position="102"/>
        <end position="123"/>
    </location>
</feature>
<dbReference type="PANTHER" id="PTHR20992:SF9">
    <property type="entry name" value="AT15442P-RELATED"/>
    <property type="match status" value="1"/>
</dbReference>
<feature type="transmembrane region" description="Helical" evidence="1">
    <location>
        <begin position="168"/>
        <end position="188"/>
    </location>
</feature>
<feature type="transmembrane region" description="Helical" evidence="1">
    <location>
        <begin position="70"/>
        <end position="90"/>
    </location>
</feature>